<keyword evidence="2" id="KW-1185">Reference proteome</keyword>
<proteinExistence type="predicted"/>
<gene>
    <name evidence="1" type="ORF">GJ700_25520</name>
</gene>
<evidence type="ECO:0000313" key="1">
    <source>
        <dbReference type="EMBL" id="MRV75078.1"/>
    </source>
</evidence>
<dbReference type="Pfam" id="PF07813">
    <property type="entry name" value="LTXXQ"/>
    <property type="match status" value="1"/>
</dbReference>
<protein>
    <recommendedName>
        <fullName evidence="3">Periplasmic heavy metal sensor</fullName>
    </recommendedName>
</protein>
<dbReference type="AlphaFoldDB" id="A0A7X2LVJ7"/>
<dbReference type="Proteomes" id="UP000446768">
    <property type="component" value="Unassembled WGS sequence"/>
</dbReference>
<accession>A0A7X2LVJ7</accession>
<dbReference type="EMBL" id="WKJJ01000018">
    <property type="protein sequence ID" value="MRV75078.1"/>
    <property type="molecule type" value="Genomic_DNA"/>
</dbReference>
<reference evidence="1 2" key="1">
    <citation type="submission" date="2019-11" db="EMBL/GenBank/DDBJ databases">
        <title>Novel species isolated from a subtropical stream in China.</title>
        <authorList>
            <person name="Lu H."/>
        </authorList>
    </citation>
    <scope>NUCLEOTIDE SEQUENCE [LARGE SCALE GENOMIC DNA]</scope>
    <source>
        <strain evidence="1 2">FT92W</strain>
    </source>
</reference>
<dbReference type="GO" id="GO:0042597">
    <property type="term" value="C:periplasmic space"/>
    <property type="evidence" value="ECO:0007669"/>
    <property type="project" value="InterPro"/>
</dbReference>
<dbReference type="InterPro" id="IPR012899">
    <property type="entry name" value="LTXXQ"/>
</dbReference>
<organism evidence="1 2">
    <name type="scientific">Pseudoduganella rivuli</name>
    <dbReference type="NCBI Taxonomy" id="2666085"/>
    <lineage>
        <taxon>Bacteria</taxon>
        <taxon>Pseudomonadati</taxon>
        <taxon>Pseudomonadota</taxon>
        <taxon>Betaproteobacteria</taxon>
        <taxon>Burkholderiales</taxon>
        <taxon>Oxalobacteraceae</taxon>
        <taxon>Telluria group</taxon>
        <taxon>Pseudoduganella</taxon>
    </lineage>
</organism>
<comment type="caution">
    <text evidence="1">The sequence shown here is derived from an EMBL/GenBank/DDBJ whole genome shotgun (WGS) entry which is preliminary data.</text>
</comment>
<evidence type="ECO:0000313" key="2">
    <source>
        <dbReference type="Proteomes" id="UP000446768"/>
    </source>
</evidence>
<sequence length="162" mass="17521">MVALLGLGAAGSTYAADPATTGRHGHALSQEERAAKMAEHQAKFAEMVAKHQAALHDKLKLTAAQEPAWKTFVAAVTPTLPTTPVDHAAAASMTTPERLDQHLAMAKQHLAKMETRVAATKVFYAQLTPEQQKTFDAEAARMHHHMAGRMGHRMMMHHGGAM</sequence>
<name>A0A7X2LVJ7_9BURK</name>
<evidence type="ECO:0008006" key="3">
    <source>
        <dbReference type="Google" id="ProtNLM"/>
    </source>
</evidence>